<dbReference type="Proteomes" id="UP001501161">
    <property type="component" value="Unassembled WGS sequence"/>
</dbReference>
<reference evidence="2" key="1">
    <citation type="journal article" date="2019" name="Int. J. Syst. Evol. Microbiol.">
        <title>The Global Catalogue of Microorganisms (GCM) 10K type strain sequencing project: providing services to taxonomists for standard genome sequencing and annotation.</title>
        <authorList>
            <consortium name="The Broad Institute Genomics Platform"/>
            <consortium name="The Broad Institute Genome Sequencing Center for Infectious Disease"/>
            <person name="Wu L."/>
            <person name="Ma J."/>
        </authorList>
    </citation>
    <scope>NUCLEOTIDE SEQUENCE [LARGE SCALE GENOMIC DNA]</scope>
    <source>
        <strain evidence="2">JCM 13813</strain>
    </source>
</reference>
<protein>
    <recommendedName>
        <fullName evidence="3">Carboxypeptidase regulatory-like domain-containing protein</fullName>
    </recommendedName>
</protein>
<evidence type="ECO:0000313" key="2">
    <source>
        <dbReference type="Proteomes" id="UP001501161"/>
    </source>
</evidence>
<dbReference type="EMBL" id="BAAAMQ010000016">
    <property type="protein sequence ID" value="GAA2115147.1"/>
    <property type="molecule type" value="Genomic_DNA"/>
</dbReference>
<accession>A0ABP5JD85</accession>
<name>A0ABP5JD85_9ACTN</name>
<dbReference type="RefSeq" id="WP_231252770.1">
    <property type="nucleotide sequence ID" value="NZ_BAAAMQ010000016.1"/>
</dbReference>
<evidence type="ECO:0008006" key="3">
    <source>
        <dbReference type="Google" id="ProtNLM"/>
    </source>
</evidence>
<keyword evidence="2" id="KW-1185">Reference proteome</keyword>
<gene>
    <name evidence="1" type="ORF">GCM10009726_33780</name>
</gene>
<comment type="caution">
    <text evidence="1">The sequence shown here is derived from an EMBL/GenBank/DDBJ whole genome shotgun (WGS) entry which is preliminary data.</text>
</comment>
<proteinExistence type="predicted"/>
<organism evidence="1 2">
    <name type="scientific">Nocardioides furvisabuli</name>
    <dbReference type="NCBI Taxonomy" id="375542"/>
    <lineage>
        <taxon>Bacteria</taxon>
        <taxon>Bacillati</taxon>
        <taxon>Actinomycetota</taxon>
        <taxon>Actinomycetes</taxon>
        <taxon>Propionibacteriales</taxon>
        <taxon>Nocardioidaceae</taxon>
        <taxon>Nocardioides</taxon>
    </lineage>
</organism>
<evidence type="ECO:0000313" key="1">
    <source>
        <dbReference type="EMBL" id="GAA2115147.1"/>
    </source>
</evidence>
<sequence>MYERESVKFTGTLVRGKLNQKAVLQVWRDGSWRGTGDYDSTNRRGKFVISHVMDYEPGAHRFRVMGKRSRLYDVPQVVTNKVRIAVKDKPGSQSLPWRPNEWFTVEDWQFAFNPTVTDAWPIVRSQSEYADPPPPGWSYVTVALGFVRTGPGSGRAWIENDLAFVGGDGVVYSGGQDLNGDYVYCSLDNDWSDAPELYTGARSSGTECLPVPTAAIAGGAWRLSGGYDDEDQWITLN</sequence>